<dbReference type="GO" id="GO:0000338">
    <property type="term" value="P:protein deneddylation"/>
    <property type="evidence" value="ECO:0007669"/>
    <property type="project" value="InterPro"/>
</dbReference>
<evidence type="ECO:0000256" key="1">
    <source>
        <dbReference type="ARBA" id="ARBA00010893"/>
    </source>
</evidence>
<name>A0A6G1HYI9_9PEZI</name>
<protein>
    <recommendedName>
        <fullName evidence="2">COP9 signalosome complex subunit 6</fullName>
    </recommendedName>
</protein>
<dbReference type="InterPro" id="IPR033859">
    <property type="entry name" value="MPN_CSN6"/>
</dbReference>
<evidence type="ECO:0000313" key="6">
    <source>
        <dbReference type="Proteomes" id="UP000799640"/>
    </source>
</evidence>
<dbReference type="InterPro" id="IPR024969">
    <property type="entry name" value="EIF3F/CSN6-like_C"/>
</dbReference>
<dbReference type="Pfam" id="PF01398">
    <property type="entry name" value="JAB"/>
    <property type="match status" value="1"/>
</dbReference>
<gene>
    <name evidence="5" type="ORF">EJ06DRAFT_581857</name>
</gene>
<comment type="similarity">
    <text evidence="1 2">Belongs to the peptidase M67A family. CSN6 subfamily.</text>
</comment>
<dbReference type="GO" id="GO:0008237">
    <property type="term" value="F:metallopeptidase activity"/>
    <property type="evidence" value="ECO:0007669"/>
    <property type="project" value="InterPro"/>
</dbReference>
<feature type="compositionally biased region" description="Basic and acidic residues" evidence="3">
    <location>
        <begin position="224"/>
        <end position="238"/>
    </location>
</feature>
<dbReference type="OrthoDB" id="1378at2759"/>
<evidence type="ECO:0000259" key="4">
    <source>
        <dbReference type="PROSITE" id="PS50249"/>
    </source>
</evidence>
<evidence type="ECO:0000256" key="3">
    <source>
        <dbReference type="SAM" id="MobiDB-lite"/>
    </source>
</evidence>
<accession>A0A6G1HYI9</accession>
<keyword evidence="2" id="KW-0539">Nucleus</keyword>
<dbReference type="PROSITE" id="PS50249">
    <property type="entry name" value="MPN"/>
    <property type="match status" value="1"/>
</dbReference>
<keyword evidence="2" id="KW-0736">Signalosome</keyword>
<dbReference type="InterPro" id="IPR037518">
    <property type="entry name" value="MPN"/>
</dbReference>
<keyword evidence="6" id="KW-1185">Reference proteome</keyword>
<sequence>MAAPAPPNPLLTSSTADSSPAVQLHPLVILNISDYITRHKLRGQKGPLVGAILGLQNGREITMEVPFDCKYVEREDGSILLDEVFFKERLEQYQTVFKSPQLELVGWFTTGQPSGPEQRHLPIQLQLQTDLGYESAMLLLFHIALASQTAEAGGKLPLTLYETIWTNEGSMDIEGPERNQPLRFREVPHTVEASDAEMIAVDFVARGGGNATAVESETTSAETKSNENGKGKGKAKVEGTEEKDELYLNHEEEEHIAGLQAKANAVRMLQTRIDLLLSYLSSQPPSYLDDATTPMSAEPPPNHEILRSINALVARLPHLSAANSIVLEREIKEAKTDAQLLELIATLTDVLPDIRELGQHWAQAQARTAPVPTLGTLRVDKREFGEGEAIEAGGPLR</sequence>
<keyword evidence="2" id="KW-0963">Cytoplasm</keyword>
<evidence type="ECO:0000313" key="5">
    <source>
        <dbReference type="EMBL" id="KAF2400805.1"/>
    </source>
</evidence>
<reference evidence="5" key="1">
    <citation type="journal article" date="2020" name="Stud. Mycol.">
        <title>101 Dothideomycetes genomes: a test case for predicting lifestyles and emergence of pathogens.</title>
        <authorList>
            <person name="Haridas S."/>
            <person name="Albert R."/>
            <person name="Binder M."/>
            <person name="Bloem J."/>
            <person name="Labutti K."/>
            <person name="Salamov A."/>
            <person name="Andreopoulos B."/>
            <person name="Baker S."/>
            <person name="Barry K."/>
            <person name="Bills G."/>
            <person name="Bluhm B."/>
            <person name="Cannon C."/>
            <person name="Castanera R."/>
            <person name="Culley D."/>
            <person name="Daum C."/>
            <person name="Ezra D."/>
            <person name="Gonzalez J."/>
            <person name="Henrissat B."/>
            <person name="Kuo A."/>
            <person name="Liang C."/>
            <person name="Lipzen A."/>
            <person name="Lutzoni F."/>
            <person name="Magnuson J."/>
            <person name="Mondo S."/>
            <person name="Nolan M."/>
            <person name="Ohm R."/>
            <person name="Pangilinan J."/>
            <person name="Park H.-J."/>
            <person name="Ramirez L."/>
            <person name="Alfaro M."/>
            <person name="Sun H."/>
            <person name="Tritt A."/>
            <person name="Yoshinaga Y."/>
            <person name="Zwiers L.-H."/>
            <person name="Turgeon B."/>
            <person name="Goodwin S."/>
            <person name="Spatafora J."/>
            <person name="Crous P."/>
            <person name="Grigoriev I."/>
        </authorList>
    </citation>
    <scope>NUCLEOTIDE SEQUENCE</scope>
    <source>
        <strain evidence="5">CBS 262.69</strain>
    </source>
</reference>
<dbReference type="Gene3D" id="3.40.140.10">
    <property type="entry name" value="Cytidine Deaminase, domain 2"/>
    <property type="match status" value="1"/>
</dbReference>
<dbReference type="Pfam" id="PF13012">
    <property type="entry name" value="MitMem_reg"/>
    <property type="match status" value="1"/>
</dbReference>
<dbReference type="AlphaFoldDB" id="A0A6G1HYI9"/>
<dbReference type="EMBL" id="ML996694">
    <property type="protein sequence ID" value="KAF2400805.1"/>
    <property type="molecule type" value="Genomic_DNA"/>
</dbReference>
<dbReference type="CDD" id="cd08063">
    <property type="entry name" value="MPN_CSN6"/>
    <property type="match status" value="1"/>
</dbReference>
<comment type="function">
    <text evidence="2">Component of the COP9 signalosome complex (CSN), a complex involved in various cellular and developmental processes.</text>
</comment>
<dbReference type="PANTHER" id="PTHR10540:SF8">
    <property type="entry name" value="COP9 SIGNALOSOME COMPLEX SUBUNIT 6"/>
    <property type="match status" value="1"/>
</dbReference>
<dbReference type="InterPro" id="IPR000555">
    <property type="entry name" value="JAMM/MPN+_dom"/>
</dbReference>
<comment type="subcellular location">
    <subcellularLocation>
        <location evidence="2">Cytoplasm</location>
    </subcellularLocation>
    <subcellularLocation>
        <location evidence="2">Nucleus</location>
    </subcellularLocation>
</comment>
<feature type="compositionally biased region" description="Low complexity" evidence="3">
    <location>
        <begin position="212"/>
        <end position="223"/>
    </location>
</feature>
<proteinExistence type="inferred from homology"/>
<feature type="region of interest" description="Disordered" evidence="3">
    <location>
        <begin position="212"/>
        <end position="238"/>
    </location>
</feature>
<dbReference type="GO" id="GO:0008180">
    <property type="term" value="C:COP9 signalosome"/>
    <property type="evidence" value="ECO:0007669"/>
    <property type="project" value="UniProtKB-UniRule"/>
</dbReference>
<organism evidence="5 6">
    <name type="scientific">Trichodelitschia bisporula</name>
    <dbReference type="NCBI Taxonomy" id="703511"/>
    <lineage>
        <taxon>Eukaryota</taxon>
        <taxon>Fungi</taxon>
        <taxon>Dikarya</taxon>
        <taxon>Ascomycota</taxon>
        <taxon>Pezizomycotina</taxon>
        <taxon>Dothideomycetes</taxon>
        <taxon>Dothideomycetes incertae sedis</taxon>
        <taxon>Phaeotrichales</taxon>
        <taxon>Phaeotrichaceae</taxon>
        <taxon>Trichodelitschia</taxon>
    </lineage>
</organism>
<feature type="domain" description="MPN" evidence="4">
    <location>
        <begin position="22"/>
        <end position="167"/>
    </location>
</feature>
<dbReference type="PANTHER" id="PTHR10540">
    <property type="entry name" value="EUKARYOTIC TRANSLATION INITIATION FACTOR 3 SUBUNIT F-RELATED"/>
    <property type="match status" value="1"/>
</dbReference>
<dbReference type="Proteomes" id="UP000799640">
    <property type="component" value="Unassembled WGS sequence"/>
</dbReference>
<dbReference type="GO" id="GO:0005737">
    <property type="term" value="C:cytoplasm"/>
    <property type="evidence" value="ECO:0007669"/>
    <property type="project" value="UniProtKB-SubCell"/>
</dbReference>
<evidence type="ECO:0000256" key="2">
    <source>
        <dbReference type="RuleBase" id="RU367006"/>
    </source>
</evidence>